<sequence>MAGQEEEMIEVTSQILLRSLGSARNCKIFGKIFSNATRLSIAQTWKLKAIPNDEVIIIKNLHCTELDSLTLELKERDTSDVYEIWKKTIIGRDTKRSQKITCNLGLSVVMAFKAHSSDQAQ</sequence>
<feature type="non-terminal residue" evidence="1">
    <location>
        <position position="1"/>
    </location>
</feature>
<dbReference type="EMBL" id="AZIM01002096">
    <property type="protein sequence ID" value="ETE64809.1"/>
    <property type="molecule type" value="Genomic_DNA"/>
</dbReference>
<reference evidence="1 2" key="1">
    <citation type="journal article" date="2013" name="Proc. Natl. Acad. Sci. U.S.A.">
        <title>The king cobra genome reveals dynamic gene evolution and adaptation in the snake venom system.</title>
        <authorList>
            <person name="Vonk F.J."/>
            <person name="Casewell N.R."/>
            <person name="Henkel C.V."/>
            <person name="Heimberg A.M."/>
            <person name="Jansen H.J."/>
            <person name="McCleary R.J."/>
            <person name="Kerkkamp H.M."/>
            <person name="Vos R.A."/>
            <person name="Guerreiro I."/>
            <person name="Calvete J.J."/>
            <person name="Wuster W."/>
            <person name="Woods A.E."/>
            <person name="Logan J.M."/>
            <person name="Harrison R.A."/>
            <person name="Castoe T.A."/>
            <person name="de Koning A.P."/>
            <person name="Pollock D.D."/>
            <person name="Yandell M."/>
            <person name="Calderon D."/>
            <person name="Renjifo C."/>
            <person name="Currier R.B."/>
            <person name="Salgado D."/>
            <person name="Pla D."/>
            <person name="Sanz L."/>
            <person name="Hyder A.S."/>
            <person name="Ribeiro J.M."/>
            <person name="Arntzen J.W."/>
            <person name="van den Thillart G.E."/>
            <person name="Boetzer M."/>
            <person name="Pirovano W."/>
            <person name="Dirks R.P."/>
            <person name="Spaink H.P."/>
            <person name="Duboule D."/>
            <person name="McGlinn E."/>
            <person name="Kini R.M."/>
            <person name="Richardson M.K."/>
        </authorList>
    </citation>
    <scope>NUCLEOTIDE SEQUENCE</scope>
    <source>
        <tissue evidence="1">Blood</tissue>
    </source>
</reference>
<gene>
    <name evidence="1" type="ORF">L345_09421</name>
</gene>
<name>V8NRA4_OPHHA</name>
<accession>V8NRA4</accession>
<protein>
    <submittedName>
        <fullName evidence="1">Uncharacterized protein</fullName>
    </submittedName>
</protein>
<dbReference type="Proteomes" id="UP000018936">
    <property type="component" value="Unassembled WGS sequence"/>
</dbReference>
<dbReference type="AlphaFoldDB" id="V8NRA4"/>
<organism evidence="1 2">
    <name type="scientific">Ophiophagus hannah</name>
    <name type="common">King cobra</name>
    <name type="synonym">Naja hannah</name>
    <dbReference type="NCBI Taxonomy" id="8665"/>
    <lineage>
        <taxon>Eukaryota</taxon>
        <taxon>Metazoa</taxon>
        <taxon>Chordata</taxon>
        <taxon>Craniata</taxon>
        <taxon>Vertebrata</taxon>
        <taxon>Euteleostomi</taxon>
        <taxon>Lepidosauria</taxon>
        <taxon>Squamata</taxon>
        <taxon>Bifurcata</taxon>
        <taxon>Unidentata</taxon>
        <taxon>Episquamata</taxon>
        <taxon>Toxicofera</taxon>
        <taxon>Serpentes</taxon>
        <taxon>Colubroidea</taxon>
        <taxon>Elapidae</taxon>
        <taxon>Elapinae</taxon>
        <taxon>Ophiophagus</taxon>
    </lineage>
</organism>
<evidence type="ECO:0000313" key="2">
    <source>
        <dbReference type="Proteomes" id="UP000018936"/>
    </source>
</evidence>
<proteinExistence type="predicted"/>
<comment type="caution">
    <text evidence="1">The sequence shown here is derived from an EMBL/GenBank/DDBJ whole genome shotgun (WGS) entry which is preliminary data.</text>
</comment>
<keyword evidence="2" id="KW-1185">Reference proteome</keyword>
<evidence type="ECO:0000313" key="1">
    <source>
        <dbReference type="EMBL" id="ETE64809.1"/>
    </source>
</evidence>